<evidence type="ECO:0000313" key="8">
    <source>
        <dbReference type="EMBL" id="MBB5056286.1"/>
    </source>
</evidence>
<keyword evidence="3 6" id="KW-0812">Transmembrane</keyword>
<comment type="caution">
    <text evidence="8">The sequence shown here is derived from an EMBL/GenBank/DDBJ whole genome shotgun (WGS) entry which is preliminary data.</text>
</comment>
<dbReference type="Pfam" id="PF00482">
    <property type="entry name" value="T2SSF"/>
    <property type="match status" value="1"/>
</dbReference>
<comment type="subcellular location">
    <subcellularLocation>
        <location evidence="1">Cell membrane</location>
        <topology evidence="1">Multi-pass membrane protein</topology>
    </subcellularLocation>
</comment>
<feature type="transmembrane region" description="Helical" evidence="6">
    <location>
        <begin position="120"/>
        <end position="137"/>
    </location>
</feature>
<feature type="transmembrane region" description="Helical" evidence="6">
    <location>
        <begin position="267"/>
        <end position="292"/>
    </location>
</feature>
<keyword evidence="5 6" id="KW-0472">Membrane</keyword>
<feature type="transmembrane region" description="Helical" evidence="6">
    <location>
        <begin position="6"/>
        <end position="26"/>
    </location>
</feature>
<dbReference type="PANTHER" id="PTHR35007:SF2">
    <property type="entry name" value="PILUS ASSEMBLE PROTEIN"/>
    <property type="match status" value="1"/>
</dbReference>
<evidence type="ECO:0000256" key="2">
    <source>
        <dbReference type="ARBA" id="ARBA00022475"/>
    </source>
</evidence>
<evidence type="ECO:0000256" key="5">
    <source>
        <dbReference type="ARBA" id="ARBA00023136"/>
    </source>
</evidence>
<gene>
    <name evidence="8" type="ORF">HDF16_000955</name>
</gene>
<dbReference type="PANTHER" id="PTHR35007">
    <property type="entry name" value="INTEGRAL MEMBRANE PROTEIN-RELATED"/>
    <property type="match status" value="1"/>
</dbReference>
<feature type="transmembrane region" description="Helical" evidence="6">
    <location>
        <begin position="95"/>
        <end position="114"/>
    </location>
</feature>
<organism evidence="8 9">
    <name type="scientific">Granulicella aggregans</name>
    <dbReference type="NCBI Taxonomy" id="474949"/>
    <lineage>
        <taxon>Bacteria</taxon>
        <taxon>Pseudomonadati</taxon>
        <taxon>Acidobacteriota</taxon>
        <taxon>Terriglobia</taxon>
        <taxon>Terriglobales</taxon>
        <taxon>Acidobacteriaceae</taxon>
        <taxon>Granulicella</taxon>
    </lineage>
</organism>
<reference evidence="8 9" key="1">
    <citation type="submission" date="2020-08" db="EMBL/GenBank/DDBJ databases">
        <title>Genomic Encyclopedia of Type Strains, Phase IV (KMG-V): Genome sequencing to study the core and pangenomes of soil and plant-associated prokaryotes.</title>
        <authorList>
            <person name="Whitman W."/>
        </authorList>
    </citation>
    <scope>NUCLEOTIDE SEQUENCE [LARGE SCALE GENOMIC DNA]</scope>
    <source>
        <strain evidence="8 9">M8UP14</strain>
    </source>
</reference>
<dbReference type="GO" id="GO:0005886">
    <property type="term" value="C:plasma membrane"/>
    <property type="evidence" value="ECO:0007669"/>
    <property type="project" value="UniProtKB-SubCell"/>
</dbReference>
<keyword evidence="2" id="KW-1003">Cell membrane</keyword>
<evidence type="ECO:0000313" key="9">
    <source>
        <dbReference type="Proteomes" id="UP000540989"/>
    </source>
</evidence>
<dbReference type="InterPro" id="IPR018076">
    <property type="entry name" value="T2SS_GspF_dom"/>
</dbReference>
<proteinExistence type="predicted"/>
<protein>
    <submittedName>
        <fullName evidence="8">Tight adherence protein C</fullName>
    </submittedName>
</protein>
<evidence type="ECO:0000256" key="6">
    <source>
        <dbReference type="SAM" id="Phobius"/>
    </source>
</evidence>
<dbReference type="AlphaFoldDB" id="A0A7W7ZAE8"/>
<evidence type="ECO:0000256" key="4">
    <source>
        <dbReference type="ARBA" id="ARBA00022989"/>
    </source>
</evidence>
<evidence type="ECO:0000256" key="1">
    <source>
        <dbReference type="ARBA" id="ARBA00004651"/>
    </source>
</evidence>
<name>A0A7W7ZAE8_9BACT</name>
<accession>A0A7W7ZAE8</accession>
<dbReference type="Proteomes" id="UP000540989">
    <property type="component" value="Unassembled WGS sequence"/>
</dbReference>
<evidence type="ECO:0000259" key="7">
    <source>
        <dbReference type="Pfam" id="PF00482"/>
    </source>
</evidence>
<keyword evidence="9" id="KW-1185">Reference proteome</keyword>
<keyword evidence="4 6" id="KW-1133">Transmembrane helix</keyword>
<evidence type="ECO:0000256" key="3">
    <source>
        <dbReference type="ARBA" id="ARBA00022692"/>
    </source>
</evidence>
<dbReference type="RefSeq" id="WP_184213949.1">
    <property type="nucleotide sequence ID" value="NZ_JACHIP010000001.1"/>
</dbReference>
<dbReference type="EMBL" id="JACHIP010000001">
    <property type="protein sequence ID" value="MBB5056286.1"/>
    <property type="molecule type" value="Genomic_DNA"/>
</dbReference>
<sequence length="300" mass="33487">MDVLLYLAITFTIFLAIALLSAPVVLRPSPEAQRILEVVTSNRADRRTIRGKELITDGILKAGRDLRARLGMAENVKLKKRLLEAGLRDKSTLDIFFAVQLACPLLGCFAGSFIPDNTAFWVFALAVVGYMAPDFWLTKKTSKRRHVIRRSIPDCLDLLVICVDAGLGLDQALIRVSSELSVSHPEINEELNQVNLEQRAGKPRLEAWQGVAERTQIEEFKAFVSMLVQTDKFGTPILKALSQFSEEIRMKRRQHAEEAAAKTKIKIIFPLVLCIFPCVFIVLLAPAILSIMTGFKAMGH</sequence>
<feature type="domain" description="Type II secretion system protein GspF" evidence="7">
    <location>
        <begin position="156"/>
        <end position="284"/>
    </location>
</feature>